<dbReference type="SUPFAM" id="SSF51197">
    <property type="entry name" value="Clavaminate synthase-like"/>
    <property type="match status" value="1"/>
</dbReference>
<organism evidence="5 6">
    <name type="scientific">Riccia sorocarpa</name>
    <dbReference type="NCBI Taxonomy" id="122646"/>
    <lineage>
        <taxon>Eukaryota</taxon>
        <taxon>Viridiplantae</taxon>
        <taxon>Streptophyta</taxon>
        <taxon>Embryophyta</taxon>
        <taxon>Marchantiophyta</taxon>
        <taxon>Marchantiopsida</taxon>
        <taxon>Marchantiidae</taxon>
        <taxon>Marchantiales</taxon>
        <taxon>Ricciaceae</taxon>
        <taxon>Riccia</taxon>
    </lineage>
</organism>
<dbReference type="GO" id="GO:0016491">
    <property type="term" value="F:oxidoreductase activity"/>
    <property type="evidence" value="ECO:0007669"/>
    <property type="project" value="UniProtKB-KW"/>
</dbReference>
<evidence type="ECO:0000259" key="4">
    <source>
        <dbReference type="PROSITE" id="PS51471"/>
    </source>
</evidence>
<dbReference type="Gene3D" id="2.60.120.330">
    <property type="entry name" value="B-lactam Antibiotic, Isopenicillin N Synthase, Chain"/>
    <property type="match status" value="1"/>
</dbReference>
<evidence type="ECO:0000313" key="6">
    <source>
        <dbReference type="Proteomes" id="UP001633002"/>
    </source>
</evidence>
<dbReference type="Proteomes" id="UP001633002">
    <property type="component" value="Unassembled WGS sequence"/>
</dbReference>
<dbReference type="PANTHER" id="PTHR47990">
    <property type="entry name" value="2-OXOGLUTARATE (2OG) AND FE(II)-DEPENDENT OXYGENASE SUPERFAMILY PROTEIN-RELATED"/>
    <property type="match status" value="1"/>
</dbReference>
<dbReference type="InterPro" id="IPR026992">
    <property type="entry name" value="DIOX_N"/>
</dbReference>
<sequence>MAPSVTSDGGVEISMMRPDNVHQITSRLFQDPSGHELPERYHWPDYDRVDLWAPAEDGQESVPVIDLTGLASGDPEVIDRLTREVGQATEEWGFFQVVNHGVPDEVCAAMRKAGMSFLDKPVELKERATDPVGNYYGYGGRYERLKSRVPWMEFLAANRTPACEADRIRLTIWPDGDPVGNAFRDSVMEYSSCLQTLSMQILQLLARNLGLPEDYYVKFFQDSTKFDSSWRFNRYPPCPPQAVTFGIGPHSDPSVLVMLQQDEVGGLQVLKGDTWHSVNPIPGAIIVNVGDSLEAWTNGRYESAVHQVLLTEKKKWRLSVIYALNPPSNILVSAPEELVDDKHPRKFRDFAWPDYIHNMRSNRHRIRDKVALDFVTIGAKNRWEE</sequence>
<keyword evidence="1 3" id="KW-0479">Metal-binding</keyword>
<feature type="domain" description="Fe2OG dioxygenase" evidence="4">
    <location>
        <begin position="225"/>
        <end position="326"/>
    </location>
</feature>
<dbReference type="InterPro" id="IPR027443">
    <property type="entry name" value="IPNS-like_sf"/>
</dbReference>
<evidence type="ECO:0000313" key="5">
    <source>
        <dbReference type="EMBL" id="KAL3693978.1"/>
    </source>
</evidence>
<accession>A0ABD3HR15</accession>
<evidence type="ECO:0000256" key="3">
    <source>
        <dbReference type="RuleBase" id="RU003682"/>
    </source>
</evidence>
<gene>
    <name evidence="5" type="ORF">R1sor_007629</name>
</gene>
<keyword evidence="2 3" id="KW-0408">Iron</keyword>
<dbReference type="InterPro" id="IPR050231">
    <property type="entry name" value="Iron_ascorbate_oxido_reductase"/>
</dbReference>
<protein>
    <recommendedName>
        <fullName evidence="4">Fe2OG dioxygenase domain-containing protein</fullName>
    </recommendedName>
</protein>
<reference evidence="5 6" key="1">
    <citation type="submission" date="2024-09" db="EMBL/GenBank/DDBJ databases">
        <title>Chromosome-scale assembly of Riccia sorocarpa.</title>
        <authorList>
            <person name="Paukszto L."/>
        </authorList>
    </citation>
    <scope>NUCLEOTIDE SEQUENCE [LARGE SCALE GENOMIC DNA]</scope>
    <source>
        <strain evidence="5">LP-2024</strain>
        <tissue evidence="5">Aerial parts of the thallus</tissue>
    </source>
</reference>
<comment type="caution">
    <text evidence="5">The sequence shown here is derived from an EMBL/GenBank/DDBJ whole genome shotgun (WGS) entry which is preliminary data.</text>
</comment>
<dbReference type="PROSITE" id="PS51471">
    <property type="entry name" value="FE2OG_OXY"/>
    <property type="match status" value="1"/>
</dbReference>
<dbReference type="AlphaFoldDB" id="A0ABD3HR15"/>
<keyword evidence="3" id="KW-0560">Oxidoreductase</keyword>
<dbReference type="Pfam" id="PF14226">
    <property type="entry name" value="DIOX_N"/>
    <property type="match status" value="1"/>
</dbReference>
<name>A0ABD3HR15_9MARC</name>
<dbReference type="PRINTS" id="PR00682">
    <property type="entry name" value="IPNSYNTHASE"/>
</dbReference>
<dbReference type="Pfam" id="PF03171">
    <property type="entry name" value="2OG-FeII_Oxy"/>
    <property type="match status" value="1"/>
</dbReference>
<dbReference type="InterPro" id="IPR005123">
    <property type="entry name" value="Oxoglu/Fe-dep_dioxygenase_dom"/>
</dbReference>
<dbReference type="EMBL" id="JBJQOH010000003">
    <property type="protein sequence ID" value="KAL3693978.1"/>
    <property type="molecule type" value="Genomic_DNA"/>
</dbReference>
<keyword evidence="6" id="KW-1185">Reference proteome</keyword>
<dbReference type="GO" id="GO:0046872">
    <property type="term" value="F:metal ion binding"/>
    <property type="evidence" value="ECO:0007669"/>
    <property type="project" value="UniProtKB-KW"/>
</dbReference>
<evidence type="ECO:0000256" key="2">
    <source>
        <dbReference type="ARBA" id="ARBA00023004"/>
    </source>
</evidence>
<comment type="similarity">
    <text evidence="3">Belongs to the iron/ascorbate-dependent oxidoreductase family.</text>
</comment>
<dbReference type="InterPro" id="IPR044861">
    <property type="entry name" value="IPNS-like_FE2OG_OXY"/>
</dbReference>
<evidence type="ECO:0000256" key="1">
    <source>
        <dbReference type="ARBA" id="ARBA00022723"/>
    </source>
</evidence>
<proteinExistence type="inferred from homology"/>